<sequence length="154" mass="16233">MRLINLVSGMILALALTGCSSKKDKDSGGCSTVAEDDAKMQSYISANGITATKHASGMYYQIIEPGNGATPTINSTVTANYTGKFTNNTSFDSGEASFPLGNVIVGWQIGIPLLKQGGKIKLIIPPYLGYGCDNYSSIPGNSILVFDVELLDVK</sequence>
<feature type="domain" description="PPIase FKBP-type" evidence="7">
    <location>
        <begin position="74"/>
        <end position="154"/>
    </location>
</feature>
<dbReference type="SUPFAM" id="SSF54534">
    <property type="entry name" value="FKBP-like"/>
    <property type="match status" value="1"/>
</dbReference>
<evidence type="ECO:0000313" key="8">
    <source>
        <dbReference type="EMBL" id="OQP53461.1"/>
    </source>
</evidence>
<keyword evidence="9" id="KW-1185">Reference proteome</keyword>
<evidence type="ECO:0000256" key="4">
    <source>
        <dbReference type="ARBA" id="ARBA00023235"/>
    </source>
</evidence>
<keyword evidence="4 5" id="KW-0413">Isomerase</keyword>
<organism evidence="8 9">
    <name type="scientific">Niastella yeongjuensis</name>
    <dbReference type="NCBI Taxonomy" id="354355"/>
    <lineage>
        <taxon>Bacteria</taxon>
        <taxon>Pseudomonadati</taxon>
        <taxon>Bacteroidota</taxon>
        <taxon>Chitinophagia</taxon>
        <taxon>Chitinophagales</taxon>
        <taxon>Chitinophagaceae</taxon>
        <taxon>Niastella</taxon>
    </lineage>
</organism>
<accession>A0A1V9F592</accession>
<evidence type="ECO:0000256" key="3">
    <source>
        <dbReference type="ARBA" id="ARBA00023110"/>
    </source>
</evidence>
<dbReference type="AlphaFoldDB" id="A0A1V9F592"/>
<proteinExistence type="inferred from homology"/>
<evidence type="ECO:0000256" key="1">
    <source>
        <dbReference type="ARBA" id="ARBA00000971"/>
    </source>
</evidence>
<evidence type="ECO:0000313" key="9">
    <source>
        <dbReference type="Proteomes" id="UP000192610"/>
    </source>
</evidence>
<evidence type="ECO:0000256" key="6">
    <source>
        <dbReference type="RuleBase" id="RU003915"/>
    </source>
</evidence>
<name>A0A1V9F592_9BACT</name>
<keyword evidence="3 5" id="KW-0697">Rotamase</keyword>
<reference evidence="9" key="1">
    <citation type="submission" date="2016-04" db="EMBL/GenBank/DDBJ databases">
        <authorList>
            <person name="Chen L."/>
            <person name="Zhuang W."/>
            <person name="Wang G."/>
        </authorList>
    </citation>
    <scope>NUCLEOTIDE SEQUENCE [LARGE SCALE GENOMIC DNA]</scope>
    <source>
        <strain evidence="9">17621</strain>
    </source>
</reference>
<dbReference type="PANTHER" id="PTHR43811">
    <property type="entry name" value="FKBP-TYPE PEPTIDYL-PROLYL CIS-TRANS ISOMERASE FKPA"/>
    <property type="match status" value="1"/>
</dbReference>
<dbReference type="PROSITE" id="PS51257">
    <property type="entry name" value="PROKAR_LIPOPROTEIN"/>
    <property type="match status" value="1"/>
</dbReference>
<dbReference type="STRING" id="354355.SAMN05660816_04449"/>
<dbReference type="InterPro" id="IPR046357">
    <property type="entry name" value="PPIase_dom_sf"/>
</dbReference>
<evidence type="ECO:0000256" key="5">
    <source>
        <dbReference type="PROSITE-ProRule" id="PRU00277"/>
    </source>
</evidence>
<dbReference type="Gene3D" id="3.10.50.40">
    <property type="match status" value="1"/>
</dbReference>
<comment type="catalytic activity">
    <reaction evidence="1 5 6">
        <text>[protein]-peptidylproline (omega=180) = [protein]-peptidylproline (omega=0)</text>
        <dbReference type="Rhea" id="RHEA:16237"/>
        <dbReference type="Rhea" id="RHEA-COMP:10747"/>
        <dbReference type="Rhea" id="RHEA-COMP:10748"/>
        <dbReference type="ChEBI" id="CHEBI:83833"/>
        <dbReference type="ChEBI" id="CHEBI:83834"/>
        <dbReference type="EC" id="5.2.1.8"/>
    </reaction>
</comment>
<dbReference type="EC" id="5.2.1.8" evidence="6"/>
<evidence type="ECO:0000256" key="2">
    <source>
        <dbReference type="ARBA" id="ARBA00006577"/>
    </source>
</evidence>
<evidence type="ECO:0000259" key="7">
    <source>
        <dbReference type="PROSITE" id="PS50059"/>
    </source>
</evidence>
<comment type="similarity">
    <text evidence="2 6">Belongs to the FKBP-type PPIase family.</text>
</comment>
<dbReference type="RefSeq" id="WP_081197807.1">
    <property type="nucleotide sequence ID" value="NZ_FOCZ01000008.1"/>
</dbReference>
<dbReference type="Proteomes" id="UP000192610">
    <property type="component" value="Unassembled WGS sequence"/>
</dbReference>
<protein>
    <recommendedName>
        <fullName evidence="6">Peptidyl-prolyl cis-trans isomerase</fullName>
        <ecNumber evidence="6">5.2.1.8</ecNumber>
    </recommendedName>
</protein>
<dbReference type="PROSITE" id="PS50059">
    <property type="entry name" value="FKBP_PPIASE"/>
    <property type="match status" value="1"/>
</dbReference>
<dbReference type="InterPro" id="IPR001179">
    <property type="entry name" value="PPIase_FKBP_dom"/>
</dbReference>
<dbReference type="PANTHER" id="PTHR43811:SF19">
    <property type="entry name" value="39 KDA FK506-BINDING NUCLEAR PROTEIN"/>
    <property type="match status" value="1"/>
</dbReference>
<dbReference type="EMBL" id="LVXG01000006">
    <property type="protein sequence ID" value="OQP53461.1"/>
    <property type="molecule type" value="Genomic_DNA"/>
</dbReference>
<dbReference type="Pfam" id="PF00254">
    <property type="entry name" value="FKBP_C"/>
    <property type="match status" value="1"/>
</dbReference>
<gene>
    <name evidence="8" type="ORF">A4H97_23750</name>
</gene>
<dbReference type="GO" id="GO:0003755">
    <property type="term" value="F:peptidyl-prolyl cis-trans isomerase activity"/>
    <property type="evidence" value="ECO:0007669"/>
    <property type="project" value="UniProtKB-UniRule"/>
</dbReference>
<comment type="caution">
    <text evidence="8">The sequence shown here is derived from an EMBL/GenBank/DDBJ whole genome shotgun (WGS) entry which is preliminary data.</text>
</comment>